<gene>
    <name evidence="1" type="ORF">SMAX5B_012486</name>
</gene>
<name>A0A2U9BBQ6_SCOMX</name>
<dbReference type="EMBL" id="CP026247">
    <property type="protein sequence ID" value="AWP01398.1"/>
    <property type="molecule type" value="Genomic_DNA"/>
</dbReference>
<evidence type="ECO:0000313" key="1">
    <source>
        <dbReference type="EMBL" id="AWP01398.1"/>
    </source>
</evidence>
<dbReference type="AlphaFoldDB" id="A0A2U9BBQ6"/>
<dbReference type="Proteomes" id="UP000246464">
    <property type="component" value="Chromosome 5"/>
</dbReference>
<protein>
    <submittedName>
        <fullName evidence="1">Uncharacterized protein</fullName>
    </submittedName>
</protein>
<organism evidence="1 2">
    <name type="scientific">Scophthalmus maximus</name>
    <name type="common">Turbot</name>
    <name type="synonym">Psetta maxima</name>
    <dbReference type="NCBI Taxonomy" id="52904"/>
    <lineage>
        <taxon>Eukaryota</taxon>
        <taxon>Metazoa</taxon>
        <taxon>Chordata</taxon>
        <taxon>Craniata</taxon>
        <taxon>Vertebrata</taxon>
        <taxon>Euteleostomi</taxon>
        <taxon>Actinopterygii</taxon>
        <taxon>Neopterygii</taxon>
        <taxon>Teleostei</taxon>
        <taxon>Neoteleostei</taxon>
        <taxon>Acanthomorphata</taxon>
        <taxon>Carangaria</taxon>
        <taxon>Pleuronectiformes</taxon>
        <taxon>Pleuronectoidei</taxon>
        <taxon>Scophthalmidae</taxon>
        <taxon>Scophthalmus</taxon>
    </lineage>
</organism>
<evidence type="ECO:0000313" key="2">
    <source>
        <dbReference type="Proteomes" id="UP000246464"/>
    </source>
</evidence>
<proteinExistence type="predicted"/>
<accession>A0A2U9BBQ6</accession>
<reference evidence="1 2" key="1">
    <citation type="submission" date="2017-12" db="EMBL/GenBank/DDBJ databases">
        <title>Integrating genomic resources of turbot (Scophthalmus maximus) in depth evaluation of genetic and physical mapping variation across individuals.</title>
        <authorList>
            <person name="Martinez P."/>
        </authorList>
    </citation>
    <scope>NUCLEOTIDE SEQUENCE [LARGE SCALE GENOMIC DNA]</scope>
</reference>
<sequence>MTKQTFDGAESAVAELTGEVNELWVNRGCVHPPLKLNALLGLPAPHTEASVIQNWQAYCTLLLFLYQLLSLVDANE</sequence>
<keyword evidence="2" id="KW-1185">Reference proteome</keyword>